<dbReference type="GO" id="GO:0005886">
    <property type="term" value="C:plasma membrane"/>
    <property type="evidence" value="ECO:0007669"/>
    <property type="project" value="UniProtKB-SubCell"/>
</dbReference>
<dbReference type="GO" id="GO:0005525">
    <property type="term" value="F:GTP binding"/>
    <property type="evidence" value="ECO:0007669"/>
    <property type="project" value="UniProtKB-KW"/>
</dbReference>
<dbReference type="GO" id="GO:0005816">
    <property type="term" value="C:spindle pole body"/>
    <property type="evidence" value="ECO:0007669"/>
    <property type="project" value="UniProtKB-ARBA"/>
</dbReference>
<evidence type="ECO:0000313" key="17">
    <source>
        <dbReference type="EMBL" id="RCI00587.1"/>
    </source>
</evidence>
<comment type="subcellular location">
    <subcellularLocation>
        <location evidence="1">Cell membrane</location>
        <topology evidence="1">Lipid-anchor</topology>
        <orientation evidence="1">Cytoplasmic side</orientation>
    </subcellularLocation>
    <subcellularLocation>
        <location evidence="14">Cytoplasm</location>
        <location evidence="14">Cytoskeleton</location>
        <location evidence="14">Microtubule organizing center</location>
    </subcellularLocation>
</comment>
<dbReference type="GO" id="GO:0005768">
    <property type="term" value="C:endosome"/>
    <property type="evidence" value="ECO:0007669"/>
    <property type="project" value="UniProtKB-ARBA"/>
</dbReference>
<keyword evidence="13" id="KW-0636">Prenylation</keyword>
<dbReference type="GO" id="GO:0003924">
    <property type="term" value="F:GTPase activity"/>
    <property type="evidence" value="ECO:0007669"/>
    <property type="project" value="InterPro"/>
</dbReference>
<dbReference type="GO" id="GO:0016192">
    <property type="term" value="P:vesicle-mediated transport"/>
    <property type="evidence" value="ECO:0007669"/>
    <property type="project" value="UniProtKB-ARBA"/>
</dbReference>
<reference evidence="17 18" key="1">
    <citation type="journal article" date="2018" name="G3 (Bethesda)">
        <title>Phylogenetic and Phylogenomic Definition of Rhizopus Species.</title>
        <authorList>
            <person name="Gryganskyi A.P."/>
            <person name="Golan J."/>
            <person name="Dolatabadi S."/>
            <person name="Mondo S."/>
            <person name="Robb S."/>
            <person name="Idnurm A."/>
            <person name="Muszewska A."/>
            <person name="Steczkiewicz K."/>
            <person name="Masonjones S."/>
            <person name="Liao H.L."/>
            <person name="Gajdeczka M.T."/>
            <person name="Anike F."/>
            <person name="Vuek A."/>
            <person name="Anishchenko I.M."/>
            <person name="Voigt K."/>
            <person name="de Hoog G.S."/>
            <person name="Smith M.E."/>
            <person name="Heitman J."/>
            <person name="Vilgalys R."/>
            <person name="Stajich J.E."/>
        </authorList>
    </citation>
    <scope>NUCLEOTIDE SEQUENCE [LARGE SCALE GENOMIC DNA]</scope>
    <source>
        <strain evidence="17 18">LSU 92-RS-03</strain>
    </source>
</reference>
<dbReference type="STRING" id="4846.A0A367KEJ5"/>
<dbReference type="InterPro" id="IPR007259">
    <property type="entry name" value="GCP"/>
</dbReference>
<dbReference type="FunFam" id="1.20.120.1900:FF:000011">
    <property type="entry name" value="Spindle pole body component"/>
    <property type="match status" value="1"/>
</dbReference>
<sequence length="941" mass="107870">MSTQQGKTYQFKLVLLGESAVGKSSLVMRFVKDHFDEYRESTIGAAFLAQTISLDDNTTVKFEIWDTAGQERYKSLAPMYYRNANCAVVVYDITQASSLDKAKAWVNELQRQADPNIVIALAGNKSDLEARRAIETKTAQEYADEAGLLFFETSAKTADNVNALFHAIAKRMPLDQLADNSRGRNRMNARGGGVDLESSGNSAAGGCACKFLFFMLLKLMLFFNADMEDVQSNYPDLFEHNIWNAITYSIDPTLDPSLKHLVEKMLPLATHYMSIEAFVSQYSRFEYGTVNHALCAGIRVFIKDHLTFVAQLEHAFQTSPEFTLQRLWFYAQDILQSMKIVHDLAMCIRSIKANLHESEAQEQDDIDAVIEGLQEENSDEIHIPEKQKGGAILNILSERLIGLSGNPKCKQIYTALLSKASVPYFDVLHQWIYHGEIRDPYNEFMVVEKRNVNKDNLKEDYNDTYWETRYTIREGVVPVFLESMKHQILLAGKFLNVVRECGVTIANPEEMQNEISVQDLRLDSPLQRTDQQQINIPTRSEVWAAVDGSRFIKNLEIAYKYANQALLNLLLKDQQLIGRLRSLKHYFFLDQSDFLTSFLDLAKDELKEPANEIPQTRLQSLMDLVLRNPSSVAAYDPFKEDVKVSMSHLRLIDQLLRIINVSGMDAAFTSTRQDTAGLLERSQSLANIIAMPPSNREPLSGYEALCLDYTVTFPLSLVISRKALTKYQLLFRHILNLKHVEDLLCGVWMDQKNSLWKSRSSHCEHWKFRIYSLRNRMLTFIQQFAYYVTNEVLEPNWVRLKANLTRITTVDQVLQYHSDFLDTCLKECMLTNSKLLRIFNKLMGSCLAFTTQAEKFTNILTVMEEEQQVDQFGIPKSGLGDTASTLYESTNRSLSKIEESFLYHMKLLIDALNFYSTQETVQFLCLVVRLDYNQFYNKTKR</sequence>
<feature type="domain" description="Gamma tubulin complex component C-terminal" evidence="15">
    <location>
        <begin position="576"/>
        <end position="936"/>
    </location>
</feature>
<dbReference type="InterPro" id="IPR001806">
    <property type="entry name" value="Small_GTPase"/>
</dbReference>
<dbReference type="Pfam" id="PF17681">
    <property type="entry name" value="GCP_N_terminal"/>
    <property type="match status" value="1"/>
</dbReference>
<dbReference type="PRINTS" id="PR00449">
    <property type="entry name" value="RASTRNSFRMNG"/>
</dbReference>
<evidence type="ECO:0000256" key="8">
    <source>
        <dbReference type="ARBA" id="ARBA00022927"/>
    </source>
</evidence>
<dbReference type="Proteomes" id="UP000253551">
    <property type="component" value="Unassembled WGS sequence"/>
</dbReference>
<dbReference type="Pfam" id="PF00071">
    <property type="entry name" value="Ras"/>
    <property type="match status" value="1"/>
</dbReference>
<dbReference type="OrthoDB" id="2192946at2759"/>
<dbReference type="EMBL" id="PJQM01001825">
    <property type="protein sequence ID" value="RCI00587.1"/>
    <property type="molecule type" value="Genomic_DNA"/>
</dbReference>
<evidence type="ECO:0000256" key="1">
    <source>
        <dbReference type="ARBA" id="ARBA00004342"/>
    </source>
</evidence>
<evidence type="ECO:0000256" key="4">
    <source>
        <dbReference type="ARBA" id="ARBA00022475"/>
    </source>
</evidence>
<dbReference type="GO" id="GO:0005874">
    <property type="term" value="C:microtubule"/>
    <property type="evidence" value="ECO:0007669"/>
    <property type="project" value="UniProtKB-KW"/>
</dbReference>
<gene>
    <name evidence="17" type="ORF">CU098_005749</name>
</gene>
<comment type="caution">
    <text evidence="17">The sequence shown here is derived from an EMBL/GenBank/DDBJ whole genome shotgun (WGS) entry which is preliminary data.</text>
</comment>
<dbReference type="GO" id="GO:0015031">
    <property type="term" value="P:protein transport"/>
    <property type="evidence" value="ECO:0007669"/>
    <property type="project" value="UniProtKB-KW"/>
</dbReference>
<comment type="similarity">
    <text evidence="2 14">Belongs to the TUBGCP family.</text>
</comment>
<evidence type="ECO:0000256" key="5">
    <source>
        <dbReference type="ARBA" id="ARBA00022490"/>
    </source>
</evidence>
<dbReference type="Gene3D" id="3.40.50.300">
    <property type="entry name" value="P-loop containing nucleotide triphosphate hydrolases"/>
    <property type="match status" value="1"/>
</dbReference>
<evidence type="ECO:0000259" key="16">
    <source>
        <dbReference type="Pfam" id="PF17681"/>
    </source>
</evidence>
<keyword evidence="10" id="KW-0472">Membrane</keyword>
<dbReference type="GO" id="GO:0051321">
    <property type="term" value="P:meiotic cell cycle"/>
    <property type="evidence" value="ECO:0007669"/>
    <property type="project" value="TreeGrafter"/>
</dbReference>
<evidence type="ECO:0000256" key="13">
    <source>
        <dbReference type="ARBA" id="ARBA00023289"/>
    </source>
</evidence>
<dbReference type="FunFam" id="3.40.50.300:FF:000464">
    <property type="entry name" value="GTP-binding protein ypt5"/>
    <property type="match status" value="1"/>
</dbReference>
<dbReference type="GO" id="GO:0007020">
    <property type="term" value="P:microtubule nucleation"/>
    <property type="evidence" value="ECO:0007669"/>
    <property type="project" value="InterPro"/>
</dbReference>
<evidence type="ECO:0000256" key="11">
    <source>
        <dbReference type="ARBA" id="ARBA00023212"/>
    </source>
</evidence>
<feature type="domain" description="Gamma tubulin complex component protein N-terminal" evidence="16">
    <location>
        <begin position="246"/>
        <end position="572"/>
    </location>
</feature>
<dbReference type="GO" id="GO:0043015">
    <property type="term" value="F:gamma-tubulin binding"/>
    <property type="evidence" value="ECO:0007669"/>
    <property type="project" value="InterPro"/>
</dbReference>
<evidence type="ECO:0000313" key="18">
    <source>
        <dbReference type="Proteomes" id="UP000253551"/>
    </source>
</evidence>
<evidence type="ECO:0000256" key="9">
    <source>
        <dbReference type="ARBA" id="ARBA00023134"/>
    </source>
</evidence>
<dbReference type="Gene3D" id="1.20.120.1900">
    <property type="entry name" value="Gamma-tubulin complex, C-terminal domain"/>
    <property type="match status" value="1"/>
</dbReference>
<name>A0A367KEJ5_RHIST</name>
<dbReference type="PROSITE" id="PS51420">
    <property type="entry name" value="RHO"/>
    <property type="match status" value="1"/>
</dbReference>
<keyword evidence="6 14" id="KW-0493">Microtubule</keyword>
<dbReference type="PANTHER" id="PTHR19302">
    <property type="entry name" value="GAMMA TUBULIN COMPLEX PROTEIN"/>
    <property type="match status" value="1"/>
</dbReference>
<keyword evidence="12" id="KW-0449">Lipoprotein</keyword>
<keyword evidence="11 14" id="KW-0206">Cytoskeleton</keyword>
<dbReference type="PROSITE" id="PS51419">
    <property type="entry name" value="RAB"/>
    <property type="match status" value="1"/>
</dbReference>
<keyword evidence="3" id="KW-0813">Transport</keyword>
<dbReference type="SMART" id="SM00173">
    <property type="entry name" value="RAS"/>
    <property type="match status" value="1"/>
</dbReference>
<accession>A0A367KEJ5</accession>
<dbReference type="GO" id="GO:0051011">
    <property type="term" value="F:microtubule minus-end binding"/>
    <property type="evidence" value="ECO:0007669"/>
    <property type="project" value="TreeGrafter"/>
</dbReference>
<dbReference type="GO" id="GO:0031122">
    <property type="term" value="P:cytoplasmic microtubule organization"/>
    <property type="evidence" value="ECO:0007669"/>
    <property type="project" value="TreeGrafter"/>
</dbReference>
<evidence type="ECO:0000256" key="3">
    <source>
        <dbReference type="ARBA" id="ARBA00022448"/>
    </source>
</evidence>
<dbReference type="SMART" id="SM00175">
    <property type="entry name" value="RAB"/>
    <property type="match status" value="1"/>
</dbReference>
<keyword evidence="4" id="KW-1003">Cell membrane</keyword>
<proteinExistence type="inferred from homology"/>
<dbReference type="CDD" id="cd01860">
    <property type="entry name" value="Rab5_related"/>
    <property type="match status" value="1"/>
</dbReference>
<organism evidence="17 18">
    <name type="scientific">Rhizopus stolonifer</name>
    <name type="common">Rhizopus nigricans</name>
    <dbReference type="NCBI Taxonomy" id="4846"/>
    <lineage>
        <taxon>Eukaryota</taxon>
        <taxon>Fungi</taxon>
        <taxon>Fungi incertae sedis</taxon>
        <taxon>Mucoromycota</taxon>
        <taxon>Mucoromycotina</taxon>
        <taxon>Mucoromycetes</taxon>
        <taxon>Mucorales</taxon>
        <taxon>Mucorineae</taxon>
        <taxon>Rhizopodaceae</taxon>
        <taxon>Rhizopus</taxon>
    </lineage>
</organism>
<keyword evidence="5 14" id="KW-0963">Cytoplasm</keyword>
<dbReference type="SUPFAM" id="SSF52540">
    <property type="entry name" value="P-loop containing nucleoside triphosphate hydrolases"/>
    <property type="match status" value="1"/>
</dbReference>
<evidence type="ECO:0000256" key="7">
    <source>
        <dbReference type="ARBA" id="ARBA00022741"/>
    </source>
</evidence>
<dbReference type="GO" id="GO:0051225">
    <property type="term" value="P:spindle assembly"/>
    <property type="evidence" value="ECO:0007669"/>
    <property type="project" value="TreeGrafter"/>
</dbReference>
<dbReference type="InterPro" id="IPR040457">
    <property type="entry name" value="GCP_C"/>
</dbReference>
<dbReference type="PROSITE" id="PS51421">
    <property type="entry name" value="RAS"/>
    <property type="match status" value="1"/>
</dbReference>
<keyword evidence="8" id="KW-0653">Protein transport</keyword>
<dbReference type="InterPro" id="IPR041470">
    <property type="entry name" value="GCP_N"/>
</dbReference>
<dbReference type="InterPro" id="IPR027417">
    <property type="entry name" value="P-loop_NTPase"/>
</dbReference>
<protein>
    <recommendedName>
        <fullName evidence="14">Spindle pole body component</fullName>
    </recommendedName>
</protein>
<dbReference type="NCBIfam" id="TIGR00231">
    <property type="entry name" value="small_GTP"/>
    <property type="match status" value="1"/>
</dbReference>
<keyword evidence="7" id="KW-0547">Nucleotide-binding</keyword>
<dbReference type="SMART" id="SM00174">
    <property type="entry name" value="RHO"/>
    <property type="match status" value="1"/>
</dbReference>
<dbReference type="SMART" id="SM00176">
    <property type="entry name" value="RAN"/>
    <property type="match status" value="1"/>
</dbReference>
<dbReference type="InterPro" id="IPR005225">
    <property type="entry name" value="Small_GTP-bd"/>
</dbReference>
<dbReference type="PANTHER" id="PTHR19302:SF13">
    <property type="entry name" value="GAMMA-TUBULIN COMPLEX COMPONENT 2"/>
    <property type="match status" value="1"/>
</dbReference>
<dbReference type="InterPro" id="IPR042241">
    <property type="entry name" value="GCP_C_sf"/>
</dbReference>
<dbReference type="GO" id="GO:0000930">
    <property type="term" value="C:gamma-tubulin complex"/>
    <property type="evidence" value="ECO:0007669"/>
    <property type="project" value="TreeGrafter"/>
</dbReference>
<dbReference type="Pfam" id="PF04130">
    <property type="entry name" value="GCP_C_terminal"/>
    <property type="match status" value="1"/>
</dbReference>
<dbReference type="GO" id="GO:0000278">
    <property type="term" value="P:mitotic cell cycle"/>
    <property type="evidence" value="ECO:0007669"/>
    <property type="project" value="TreeGrafter"/>
</dbReference>
<keyword evidence="9" id="KW-0342">GTP-binding</keyword>
<evidence type="ECO:0000256" key="14">
    <source>
        <dbReference type="RuleBase" id="RU363050"/>
    </source>
</evidence>
<evidence type="ECO:0000256" key="6">
    <source>
        <dbReference type="ARBA" id="ARBA00022701"/>
    </source>
</evidence>
<dbReference type="AlphaFoldDB" id="A0A367KEJ5"/>
<dbReference type="GO" id="GO:0000922">
    <property type="term" value="C:spindle pole"/>
    <property type="evidence" value="ECO:0007669"/>
    <property type="project" value="InterPro"/>
</dbReference>
<keyword evidence="18" id="KW-1185">Reference proteome</keyword>
<evidence type="ECO:0000259" key="15">
    <source>
        <dbReference type="Pfam" id="PF04130"/>
    </source>
</evidence>
<evidence type="ECO:0000256" key="12">
    <source>
        <dbReference type="ARBA" id="ARBA00023288"/>
    </source>
</evidence>
<evidence type="ECO:0000256" key="10">
    <source>
        <dbReference type="ARBA" id="ARBA00023136"/>
    </source>
</evidence>
<evidence type="ECO:0000256" key="2">
    <source>
        <dbReference type="ARBA" id="ARBA00010337"/>
    </source>
</evidence>